<dbReference type="SMART" id="SM00387">
    <property type="entry name" value="HATPase_c"/>
    <property type="match status" value="1"/>
</dbReference>
<dbReference type="InterPro" id="IPR011006">
    <property type="entry name" value="CheY-like_superfamily"/>
</dbReference>
<feature type="compositionally biased region" description="Pro residues" evidence="7">
    <location>
        <begin position="761"/>
        <end position="772"/>
    </location>
</feature>
<feature type="transmembrane region" description="Helical" evidence="8">
    <location>
        <begin position="88"/>
        <end position="115"/>
    </location>
</feature>
<sequence length="978" mass="106084">MDHVAGAADLGPTVCMAQGFIGQVVAWIIHVVPQDASGDLRLCPLASRLCEFCSCVCIVIAAFVHTFYEYNAAVADVSTVENQWSPWFQQLTATLSLAGLIYEVSIMACISLTGVKGSYKEDPLFRNRLRLNVKMMVVFVFLTTLYHCMVADFQQVRKGWIAESWGGNQAVYDLRYIEWVLCAPIVFSISGQLQHAPDGTPRNGIIPSSLLTGIYCLISWQGLVVKSSFAAWLCIGWAFFCYFVASIEQLLFAWFLLDQGRSGPLRAGLLVYLVFMVGIYGLVYLLPIPGWISAPAENNFYCIFDASFKLGTSIVLIATYDLACQEEVRRRAHAMAEDLQRLVDTASVPIFGIDCDGRINQWNREASQIIGVPGAKVVGRPLLEMISDKQHRRVEAMITQALCGEDVGYVDVTMVTPEDGGANTQELSAGHRTSLVLSASSRRDTDGSITGLMLVGCDLTEVEAFKEAEVRKARFMAVVSHELRSPLHGIIGLADRLADDQPDTVKARLLRMMGSCASRLLDLVVNIMEMASLVQRAGDGKLKTLKMQHDPVELPLVIDEIVTLVRNSVDKAGHALLKPGVELRNQLQPMPIIEADAHRCTQVFYNIITNACKFTLKGSVTISSCVDPDGRWVEILVSDTGRGIHKDALDRIFKPFEQEDSSDTRHYDGVGLGLSIAYEVVRLHGGWITVQSEVGVGTTFAVRLPTVMGESLPGSEVTASAVEDAPTPLQQPPEVSTSAAPPPAPQQQQPPPEVSTSAAPPRAPQQQQPPPEVSASAAEPPPAPQQQQPPPEVTPLSRDSPSPPPLRRGSSTRRKPVVLSVDDDPVNQMLIETMLSPSWEVHAVLDGVSALEFIESCGDAPPDCVLLDIMMPGLSGFDVCSAVRGKLGLDAATLPILMLSANPSSLALAEAFKSGCNDYITKPFDKRLLEAHLAVAVPGIAEDAGAEGQGASSSSTEDSAGARDGRPWLRSRPVKYRE</sequence>
<protein>
    <recommendedName>
        <fullName evidence="2">histidine kinase</fullName>
        <ecNumber evidence="2">2.7.13.3</ecNumber>
    </recommendedName>
</protein>
<dbReference type="Gene3D" id="3.40.50.2300">
    <property type="match status" value="1"/>
</dbReference>
<dbReference type="InterPro" id="IPR003661">
    <property type="entry name" value="HisK_dim/P_dom"/>
</dbReference>
<feature type="domain" description="Histidine kinase" evidence="9">
    <location>
        <begin position="478"/>
        <end position="708"/>
    </location>
</feature>
<dbReference type="GO" id="GO:0000155">
    <property type="term" value="F:phosphorelay sensor kinase activity"/>
    <property type="evidence" value="ECO:0007669"/>
    <property type="project" value="InterPro"/>
</dbReference>
<keyword evidence="8" id="KW-0812">Transmembrane</keyword>
<organism evidence="12">
    <name type="scientific">Alexandrium monilatum</name>
    <dbReference type="NCBI Taxonomy" id="311494"/>
    <lineage>
        <taxon>Eukaryota</taxon>
        <taxon>Sar</taxon>
        <taxon>Alveolata</taxon>
        <taxon>Dinophyceae</taxon>
        <taxon>Gonyaulacales</taxon>
        <taxon>Pyrocystaceae</taxon>
        <taxon>Alexandrium</taxon>
    </lineage>
</organism>
<feature type="transmembrane region" description="Helical" evidence="8">
    <location>
        <begin position="49"/>
        <end position="68"/>
    </location>
</feature>
<dbReference type="AlphaFoldDB" id="A0A7S4TB19"/>
<evidence type="ECO:0000256" key="8">
    <source>
        <dbReference type="SAM" id="Phobius"/>
    </source>
</evidence>
<dbReference type="SUPFAM" id="SSF81321">
    <property type="entry name" value="Family A G protein-coupled receptor-like"/>
    <property type="match status" value="1"/>
</dbReference>
<name>A0A7S4TB19_9DINO</name>
<evidence type="ECO:0000259" key="10">
    <source>
        <dbReference type="PROSITE" id="PS50110"/>
    </source>
</evidence>
<dbReference type="PANTHER" id="PTHR43047:SF64">
    <property type="entry name" value="HISTIDINE KINASE CONTAINING CHEY-HOMOLOGOUS RECEIVER DOMAIN AND PAS DOMAIN-RELATED"/>
    <property type="match status" value="1"/>
</dbReference>
<dbReference type="SMART" id="SM00091">
    <property type="entry name" value="PAS"/>
    <property type="match status" value="1"/>
</dbReference>
<dbReference type="InterPro" id="IPR005467">
    <property type="entry name" value="His_kinase_dom"/>
</dbReference>
<dbReference type="SMART" id="SM00388">
    <property type="entry name" value="HisKA"/>
    <property type="match status" value="1"/>
</dbReference>
<dbReference type="InterPro" id="IPR001789">
    <property type="entry name" value="Sig_transdc_resp-reg_receiver"/>
</dbReference>
<dbReference type="SUPFAM" id="SSF47384">
    <property type="entry name" value="Homodimeric domain of signal transducing histidine kinase"/>
    <property type="match status" value="1"/>
</dbReference>
<feature type="transmembrane region" description="Helical" evidence="8">
    <location>
        <begin position="229"/>
        <end position="257"/>
    </location>
</feature>
<comment type="catalytic activity">
    <reaction evidence="1">
        <text>ATP + protein L-histidine = ADP + protein N-phospho-L-histidine.</text>
        <dbReference type="EC" id="2.7.13.3"/>
    </reaction>
</comment>
<dbReference type="SUPFAM" id="SSF55874">
    <property type="entry name" value="ATPase domain of HSP90 chaperone/DNA topoisomerase II/histidine kinase"/>
    <property type="match status" value="1"/>
</dbReference>
<feature type="region of interest" description="Disordered" evidence="7">
    <location>
        <begin position="944"/>
        <end position="978"/>
    </location>
</feature>
<gene>
    <name evidence="12" type="ORF">AMON00008_LOCUS64886</name>
</gene>
<feature type="compositionally biased region" description="Pro residues" evidence="7">
    <location>
        <begin position="740"/>
        <end position="753"/>
    </location>
</feature>
<dbReference type="PROSITE" id="PS50110">
    <property type="entry name" value="RESPONSE_REGULATORY"/>
    <property type="match status" value="1"/>
</dbReference>
<dbReference type="CDD" id="cd00082">
    <property type="entry name" value="HisKA"/>
    <property type="match status" value="1"/>
</dbReference>
<dbReference type="PANTHER" id="PTHR43047">
    <property type="entry name" value="TWO-COMPONENT HISTIDINE PROTEIN KINASE"/>
    <property type="match status" value="1"/>
</dbReference>
<dbReference type="PROSITE" id="PS50109">
    <property type="entry name" value="HIS_KIN"/>
    <property type="match status" value="1"/>
</dbReference>
<accession>A0A7S4TB19</accession>
<dbReference type="NCBIfam" id="TIGR00229">
    <property type="entry name" value="sensory_box"/>
    <property type="match status" value="1"/>
</dbReference>
<dbReference type="CDD" id="cd17546">
    <property type="entry name" value="REC_hyHK_CKI1_RcsC-like"/>
    <property type="match status" value="1"/>
</dbReference>
<dbReference type="InterPro" id="IPR000014">
    <property type="entry name" value="PAS"/>
</dbReference>
<evidence type="ECO:0000256" key="2">
    <source>
        <dbReference type="ARBA" id="ARBA00012438"/>
    </source>
</evidence>
<evidence type="ECO:0000259" key="9">
    <source>
        <dbReference type="PROSITE" id="PS50109"/>
    </source>
</evidence>
<feature type="transmembrane region" description="Helical" evidence="8">
    <location>
        <begin position="205"/>
        <end position="223"/>
    </location>
</feature>
<keyword evidence="8" id="KW-0472">Membrane</keyword>
<dbReference type="EC" id="2.7.13.3" evidence="2"/>
<dbReference type="Pfam" id="PF00989">
    <property type="entry name" value="PAS"/>
    <property type="match status" value="1"/>
</dbReference>
<dbReference type="Gene3D" id="3.30.565.10">
    <property type="entry name" value="Histidine kinase-like ATPase, C-terminal domain"/>
    <property type="match status" value="1"/>
</dbReference>
<evidence type="ECO:0000256" key="4">
    <source>
        <dbReference type="ARBA" id="ARBA00022679"/>
    </source>
</evidence>
<evidence type="ECO:0000256" key="3">
    <source>
        <dbReference type="ARBA" id="ARBA00022553"/>
    </source>
</evidence>
<dbReference type="EMBL" id="HBNR01090409">
    <property type="protein sequence ID" value="CAE4669288.1"/>
    <property type="molecule type" value="Transcribed_RNA"/>
</dbReference>
<keyword evidence="8" id="KW-1133">Transmembrane helix</keyword>
<evidence type="ECO:0000313" key="12">
    <source>
        <dbReference type="EMBL" id="CAE4669288.1"/>
    </source>
</evidence>
<feature type="transmembrane region" description="Helical" evidence="8">
    <location>
        <begin position="269"/>
        <end position="292"/>
    </location>
</feature>
<dbReference type="CDD" id="cd00130">
    <property type="entry name" value="PAS"/>
    <property type="match status" value="1"/>
</dbReference>
<dbReference type="Gene3D" id="1.20.1070.10">
    <property type="entry name" value="Rhodopsin 7-helix transmembrane proteins"/>
    <property type="match status" value="1"/>
</dbReference>
<dbReference type="InterPro" id="IPR035965">
    <property type="entry name" value="PAS-like_dom_sf"/>
</dbReference>
<dbReference type="Gene3D" id="1.10.287.130">
    <property type="match status" value="1"/>
</dbReference>
<dbReference type="InterPro" id="IPR003594">
    <property type="entry name" value="HATPase_dom"/>
</dbReference>
<dbReference type="FunFam" id="3.30.565.10:FF:000006">
    <property type="entry name" value="Sensor histidine kinase WalK"/>
    <property type="match status" value="1"/>
</dbReference>
<feature type="transmembrane region" description="Helical" evidence="8">
    <location>
        <begin position="136"/>
        <end position="156"/>
    </location>
</feature>
<dbReference type="InterPro" id="IPR013767">
    <property type="entry name" value="PAS_fold"/>
</dbReference>
<dbReference type="Pfam" id="PF02518">
    <property type="entry name" value="HATPase_c"/>
    <property type="match status" value="1"/>
</dbReference>
<evidence type="ECO:0000256" key="1">
    <source>
        <dbReference type="ARBA" id="ARBA00000085"/>
    </source>
</evidence>
<evidence type="ECO:0000256" key="5">
    <source>
        <dbReference type="ARBA" id="ARBA00022777"/>
    </source>
</evidence>
<dbReference type="SMART" id="SM00448">
    <property type="entry name" value="REC"/>
    <property type="match status" value="1"/>
</dbReference>
<dbReference type="Pfam" id="PF00072">
    <property type="entry name" value="Response_reg"/>
    <property type="match status" value="1"/>
</dbReference>
<dbReference type="CDD" id="cd16922">
    <property type="entry name" value="HATPase_EvgS-ArcB-TorS-like"/>
    <property type="match status" value="1"/>
</dbReference>
<keyword evidence="5" id="KW-0418">Kinase</keyword>
<dbReference type="InterPro" id="IPR036890">
    <property type="entry name" value="HATPase_C_sf"/>
</dbReference>
<dbReference type="InterPro" id="IPR036097">
    <property type="entry name" value="HisK_dim/P_sf"/>
</dbReference>
<evidence type="ECO:0000256" key="7">
    <source>
        <dbReference type="SAM" id="MobiDB-lite"/>
    </source>
</evidence>
<feature type="modified residue" description="4-aspartylphosphate" evidence="6">
    <location>
        <position position="868"/>
    </location>
</feature>
<dbReference type="SUPFAM" id="SSF52172">
    <property type="entry name" value="CheY-like"/>
    <property type="match status" value="1"/>
</dbReference>
<feature type="domain" description="PAS" evidence="11">
    <location>
        <begin position="335"/>
        <end position="405"/>
    </location>
</feature>
<dbReference type="InterPro" id="IPR004358">
    <property type="entry name" value="Sig_transdc_His_kin-like_C"/>
</dbReference>
<dbReference type="GO" id="GO:0006355">
    <property type="term" value="P:regulation of DNA-templated transcription"/>
    <property type="evidence" value="ECO:0007669"/>
    <property type="project" value="InterPro"/>
</dbReference>
<evidence type="ECO:0000256" key="6">
    <source>
        <dbReference type="PROSITE-ProRule" id="PRU00169"/>
    </source>
</evidence>
<dbReference type="PRINTS" id="PR00344">
    <property type="entry name" value="BCTRLSENSOR"/>
</dbReference>
<dbReference type="SUPFAM" id="SSF55785">
    <property type="entry name" value="PYP-like sensor domain (PAS domain)"/>
    <property type="match status" value="1"/>
</dbReference>
<dbReference type="Pfam" id="PF00512">
    <property type="entry name" value="HisKA"/>
    <property type="match status" value="1"/>
</dbReference>
<keyword evidence="3 6" id="KW-0597">Phosphoprotein</keyword>
<feature type="compositionally biased region" description="Pro residues" evidence="7">
    <location>
        <begin position="779"/>
        <end position="793"/>
    </location>
</feature>
<dbReference type="PROSITE" id="PS50112">
    <property type="entry name" value="PAS"/>
    <property type="match status" value="1"/>
</dbReference>
<reference evidence="12" key="1">
    <citation type="submission" date="2021-01" db="EMBL/GenBank/DDBJ databases">
        <authorList>
            <person name="Corre E."/>
            <person name="Pelletier E."/>
            <person name="Niang G."/>
            <person name="Scheremetjew M."/>
            <person name="Finn R."/>
            <person name="Kale V."/>
            <person name="Holt S."/>
            <person name="Cochrane G."/>
            <person name="Meng A."/>
            <person name="Brown T."/>
            <person name="Cohen L."/>
        </authorList>
    </citation>
    <scope>NUCLEOTIDE SEQUENCE</scope>
    <source>
        <strain evidence="12">CCMP3105</strain>
    </source>
</reference>
<proteinExistence type="predicted"/>
<dbReference type="Gene3D" id="3.30.450.20">
    <property type="entry name" value="PAS domain"/>
    <property type="match status" value="1"/>
</dbReference>
<feature type="transmembrane region" description="Helical" evidence="8">
    <location>
        <begin position="176"/>
        <end position="193"/>
    </location>
</feature>
<feature type="region of interest" description="Disordered" evidence="7">
    <location>
        <begin position="716"/>
        <end position="820"/>
    </location>
</feature>
<keyword evidence="4" id="KW-0808">Transferase</keyword>
<evidence type="ECO:0000259" key="11">
    <source>
        <dbReference type="PROSITE" id="PS50112"/>
    </source>
</evidence>
<feature type="domain" description="Response regulatory" evidence="10">
    <location>
        <begin position="817"/>
        <end position="937"/>
    </location>
</feature>